<evidence type="ECO:0000313" key="1">
    <source>
        <dbReference type="EMBL" id="AFC23301.1"/>
    </source>
</evidence>
<dbReference type="EMBL" id="CP002831">
    <property type="protein sequence ID" value="AFC23301.1"/>
    <property type="molecule type" value="Genomic_DNA"/>
</dbReference>
<gene>
    <name evidence="1" type="ordered locus">SGRA_0562</name>
</gene>
<dbReference type="AlphaFoldDB" id="H6KZ17"/>
<reference evidence="1 2" key="1">
    <citation type="journal article" date="2012" name="Stand. Genomic Sci.">
        <title>Complete genome sequencing and analysis of Saprospira grandis str. Lewin, a predatory marine bacterium.</title>
        <authorList>
            <person name="Saw J.H."/>
            <person name="Yuryev A."/>
            <person name="Kanbe M."/>
            <person name="Hou S."/>
            <person name="Young A.G."/>
            <person name="Aizawa S."/>
            <person name="Alam M."/>
        </authorList>
    </citation>
    <scope>NUCLEOTIDE SEQUENCE [LARGE SCALE GENOMIC DNA]</scope>
    <source>
        <strain evidence="1 2">Lewin</strain>
    </source>
</reference>
<name>H6KZ17_SAPGL</name>
<keyword evidence="2" id="KW-1185">Reference proteome</keyword>
<dbReference type="Proteomes" id="UP000007519">
    <property type="component" value="Chromosome"/>
</dbReference>
<sequence length="62" mass="6956">MFFNPEFLVWSLSVLPWAKAHACKSMQTGGLKPFFAENGKGFSSKKEKLLEKNAFVQSGRGF</sequence>
<dbReference type="HOGENOM" id="CLU_2901676_0_0_10"/>
<accession>H6KZ17</accession>
<dbReference type="RefSeq" id="WP_014373545.1">
    <property type="nucleotide sequence ID" value="NC_016940.1"/>
</dbReference>
<dbReference type="KEGG" id="sgn:SGRA_0562"/>
<proteinExistence type="predicted"/>
<organism evidence="1 2">
    <name type="scientific">Saprospira grandis (strain Lewin)</name>
    <dbReference type="NCBI Taxonomy" id="984262"/>
    <lineage>
        <taxon>Bacteria</taxon>
        <taxon>Pseudomonadati</taxon>
        <taxon>Bacteroidota</taxon>
        <taxon>Saprospiria</taxon>
        <taxon>Saprospirales</taxon>
        <taxon>Saprospiraceae</taxon>
        <taxon>Saprospira</taxon>
    </lineage>
</organism>
<evidence type="ECO:0000313" key="2">
    <source>
        <dbReference type="Proteomes" id="UP000007519"/>
    </source>
</evidence>
<protein>
    <submittedName>
        <fullName evidence="1">Uncharacterized protein</fullName>
    </submittedName>
</protein>